<evidence type="ECO:0000313" key="2">
    <source>
        <dbReference type="Proteomes" id="UP000053825"/>
    </source>
</evidence>
<organism evidence="1 2">
    <name type="scientific">Habropoda laboriosa</name>
    <dbReference type="NCBI Taxonomy" id="597456"/>
    <lineage>
        <taxon>Eukaryota</taxon>
        <taxon>Metazoa</taxon>
        <taxon>Ecdysozoa</taxon>
        <taxon>Arthropoda</taxon>
        <taxon>Hexapoda</taxon>
        <taxon>Insecta</taxon>
        <taxon>Pterygota</taxon>
        <taxon>Neoptera</taxon>
        <taxon>Endopterygota</taxon>
        <taxon>Hymenoptera</taxon>
        <taxon>Apocrita</taxon>
        <taxon>Aculeata</taxon>
        <taxon>Apoidea</taxon>
        <taxon>Anthophila</taxon>
        <taxon>Apidae</taxon>
        <taxon>Habropoda</taxon>
    </lineage>
</organism>
<reference evidence="1 2" key="1">
    <citation type="submission" date="2015-07" db="EMBL/GenBank/DDBJ databases">
        <title>The genome of Habropoda laboriosa.</title>
        <authorList>
            <person name="Pan H."/>
            <person name="Kapheim K."/>
        </authorList>
    </citation>
    <scope>NUCLEOTIDE SEQUENCE [LARGE SCALE GENOMIC DNA]</scope>
    <source>
        <strain evidence="1">0110345459</strain>
    </source>
</reference>
<keyword evidence="2" id="KW-1185">Reference proteome</keyword>
<proteinExistence type="predicted"/>
<protein>
    <submittedName>
        <fullName evidence="1">Uncharacterized protein</fullName>
    </submittedName>
</protein>
<name>A0A0L7R6V7_9HYME</name>
<accession>A0A0L7R6V7</accession>
<dbReference type="Proteomes" id="UP000053825">
    <property type="component" value="Unassembled WGS sequence"/>
</dbReference>
<evidence type="ECO:0000313" key="1">
    <source>
        <dbReference type="EMBL" id="KOC66622.1"/>
    </source>
</evidence>
<sequence>MNDKLQSFISSREIAVSDSSTASSASDAKSKCFGLFRSCFGGTRKKESSEDIVDDDVKEYDYVVEKLIVKRVPFILCSIPKNTLDYNTSNSSKDASHSLSKVNTIYTTASETQSLIYYSDKFDRNIPPLRNSNKCLHFEANTTILNERNKKRTLSTDYHTRLTELMEIMSSLHPDLKEHERLPKDPCPLNTTKNRSISSTKPCTRVFLDRNNGSQKQKVFKSQTCVSEPFLKRKEFETVSSYEIKSNNEQKIYNLNQLQYMTSDYIQDYYAFKSETSPVQPVQDISCDSANYAKPIIDVTQINAEDNNNQINNCLRRARQSSKNEFKTSEKIVHTNPSNTILKWKILVKHYKSKTLYCSKNSQEMTKYFNTC</sequence>
<dbReference type="EMBL" id="KQ414645">
    <property type="protein sequence ID" value="KOC66622.1"/>
    <property type="molecule type" value="Genomic_DNA"/>
</dbReference>
<dbReference type="AlphaFoldDB" id="A0A0L7R6V7"/>
<gene>
    <name evidence="1" type="ORF">WH47_00930</name>
</gene>